<dbReference type="Proteomes" id="UP000698242">
    <property type="component" value="Unassembled WGS sequence"/>
</dbReference>
<dbReference type="InterPro" id="IPR007497">
    <property type="entry name" value="SIMPL/DUF541"/>
</dbReference>
<dbReference type="Pfam" id="PF04402">
    <property type="entry name" value="SIMPL"/>
    <property type="match status" value="1"/>
</dbReference>
<accession>A0A921TE27</accession>
<proteinExistence type="predicted"/>
<keyword evidence="2" id="KW-1185">Reference proteome</keyword>
<dbReference type="GO" id="GO:0006974">
    <property type="term" value="P:DNA damage response"/>
    <property type="evidence" value="ECO:0007669"/>
    <property type="project" value="TreeGrafter"/>
</dbReference>
<dbReference type="Gene3D" id="3.30.70.2970">
    <property type="entry name" value="Protein of unknown function (DUF541), domain 2"/>
    <property type="match status" value="1"/>
</dbReference>
<dbReference type="PANTHER" id="PTHR34387">
    <property type="entry name" value="SLR1258 PROTEIN"/>
    <property type="match status" value="1"/>
</dbReference>
<dbReference type="EMBL" id="APKE01000033">
    <property type="protein sequence ID" value="KAF0674969.1"/>
    <property type="molecule type" value="Genomic_DNA"/>
</dbReference>
<name>A0A921TE27_9RHOB</name>
<organism evidence="1 2">
    <name type="scientific">Profundibacterium mesophilum KAUST100406-0324</name>
    <dbReference type="NCBI Taxonomy" id="1037889"/>
    <lineage>
        <taxon>Bacteria</taxon>
        <taxon>Pseudomonadati</taxon>
        <taxon>Pseudomonadota</taxon>
        <taxon>Alphaproteobacteria</taxon>
        <taxon>Rhodobacterales</taxon>
        <taxon>Roseobacteraceae</taxon>
        <taxon>Profundibacterium</taxon>
    </lineage>
</organism>
<dbReference type="AlphaFoldDB" id="A0A921TE27"/>
<dbReference type="Gene3D" id="3.30.110.170">
    <property type="entry name" value="Protein of unknown function (DUF541), domain 1"/>
    <property type="match status" value="1"/>
</dbReference>
<comment type="caution">
    <text evidence="1">The sequence shown here is derived from an EMBL/GenBank/DDBJ whole genome shotgun (WGS) entry which is preliminary data.</text>
</comment>
<sequence>MIGCDVALIDEGKFTMRSIGHIALAALGLGLLAGAGPLTGAAFAQETAPGGAIAPARLSVSGEGHATGEPDMARFRTEARARAETAGAAIAQMRGIMEPLIAALREAGIAARDMQTSRLSLQPLHSEQDLRGVPPAIVGYEAVSQLSLTIRDVDRLGEIVDLALETGANGIDDLGFEMADSAALRDTARRRAVEDAIRAATVLAQAAGMRLGPLVALSEGGAGTPPQPMFMEAARMGGMPVARGAVEISAHVEASFALLAP</sequence>
<dbReference type="PANTHER" id="PTHR34387:SF1">
    <property type="entry name" value="PERIPLASMIC IMMUNOGENIC PROTEIN"/>
    <property type="match status" value="1"/>
</dbReference>
<dbReference type="InterPro" id="IPR052022">
    <property type="entry name" value="26kDa_periplasmic_antigen"/>
</dbReference>
<evidence type="ECO:0000313" key="2">
    <source>
        <dbReference type="Proteomes" id="UP000698242"/>
    </source>
</evidence>
<protein>
    <submittedName>
        <fullName evidence="1">Periplasmic immunogenic protein</fullName>
    </submittedName>
</protein>
<gene>
    <name evidence="1" type="primary">pp26</name>
    <name evidence="1" type="ORF">PMES_02678</name>
</gene>
<evidence type="ECO:0000313" key="1">
    <source>
        <dbReference type="EMBL" id="KAF0674969.1"/>
    </source>
</evidence>
<reference evidence="1" key="1">
    <citation type="submission" date="2013-03" db="EMBL/GenBank/DDBJ databases">
        <title>Genome Sequence of the Profundibacterium mesophilum strain KAUST100406-0324T from Red Sea, a novel genus in the family Rhodobacteraceae.</title>
        <authorList>
            <person name="Essack M."/>
            <person name="Alam I."/>
            <person name="Lafi F."/>
            <person name="Alawi W."/>
            <person name="Kamanu F."/>
            <person name="Al-Suwailem A."/>
            <person name="Lee O.O."/>
            <person name="Xu Y."/>
            <person name="Bajic V."/>
            <person name="Qian P.-Y."/>
            <person name="Archer J."/>
        </authorList>
    </citation>
    <scope>NUCLEOTIDE SEQUENCE</scope>
    <source>
        <strain evidence="1">KAUST100406-0324</strain>
    </source>
</reference>